<evidence type="ECO:0000313" key="2">
    <source>
        <dbReference type="EMBL" id="MEL4306143.1"/>
    </source>
</evidence>
<accession>A0ABU9KYU6</accession>
<dbReference type="RefSeq" id="WP_342127760.1">
    <property type="nucleotide sequence ID" value="NZ_JBCAUS010000007.1"/>
</dbReference>
<dbReference type="Proteomes" id="UP001396646">
    <property type="component" value="Unassembled WGS sequence"/>
</dbReference>
<comment type="caution">
    <text evidence="2">The sequence shown here is derived from an EMBL/GenBank/DDBJ whole genome shotgun (WGS) entry which is preliminary data.</text>
</comment>
<dbReference type="PANTHER" id="PTHR43617">
    <property type="entry name" value="L-AMINO ACID N-ACETYLTRANSFERASE"/>
    <property type="match status" value="1"/>
</dbReference>
<proteinExistence type="predicted"/>
<feature type="domain" description="N-acetyltransferase" evidence="1">
    <location>
        <begin position="5"/>
        <end position="155"/>
    </location>
</feature>
<keyword evidence="2" id="KW-0808">Transferase</keyword>
<dbReference type="SUPFAM" id="SSF55729">
    <property type="entry name" value="Acyl-CoA N-acyltransferases (Nat)"/>
    <property type="match status" value="1"/>
</dbReference>
<dbReference type="PANTHER" id="PTHR43617:SF2">
    <property type="entry name" value="UPF0039 PROTEIN SLL0451"/>
    <property type="match status" value="1"/>
</dbReference>
<name>A0ABU9KYU6_9EURY</name>
<dbReference type="InterPro" id="IPR000182">
    <property type="entry name" value="GNAT_dom"/>
</dbReference>
<dbReference type="GO" id="GO:0016746">
    <property type="term" value="F:acyltransferase activity"/>
    <property type="evidence" value="ECO:0007669"/>
    <property type="project" value="UniProtKB-KW"/>
</dbReference>
<gene>
    <name evidence="2" type="ORF">WOA13_09955</name>
</gene>
<dbReference type="CDD" id="cd04301">
    <property type="entry name" value="NAT_SF"/>
    <property type="match status" value="1"/>
</dbReference>
<dbReference type="Gene3D" id="3.40.630.30">
    <property type="match status" value="1"/>
</dbReference>
<dbReference type="EC" id="2.3.1.-" evidence="2"/>
<dbReference type="PROSITE" id="PS51186">
    <property type="entry name" value="GNAT"/>
    <property type="match status" value="1"/>
</dbReference>
<dbReference type="InterPro" id="IPR016181">
    <property type="entry name" value="Acyl_CoA_acyltransferase"/>
</dbReference>
<protein>
    <submittedName>
        <fullName evidence="2">N-acetyltransferase</fullName>
        <ecNumber evidence="2">2.3.1.-</ecNumber>
    </submittedName>
</protein>
<dbReference type="EMBL" id="JBCAUS010000007">
    <property type="protein sequence ID" value="MEL4306143.1"/>
    <property type="molecule type" value="Genomic_DNA"/>
</dbReference>
<organism evidence="2 3">
    <name type="scientific">Methanococcoides cohabitans</name>
    <dbReference type="NCBI Taxonomy" id="3136559"/>
    <lineage>
        <taxon>Archaea</taxon>
        <taxon>Methanobacteriati</taxon>
        <taxon>Methanobacteriota</taxon>
        <taxon>Stenosarchaea group</taxon>
        <taxon>Methanomicrobia</taxon>
        <taxon>Methanosarcinales</taxon>
        <taxon>Methanosarcinaceae</taxon>
        <taxon>Methanococcoides</taxon>
    </lineage>
</organism>
<evidence type="ECO:0000259" key="1">
    <source>
        <dbReference type="PROSITE" id="PS51186"/>
    </source>
</evidence>
<evidence type="ECO:0000313" key="3">
    <source>
        <dbReference type="Proteomes" id="UP001396646"/>
    </source>
</evidence>
<keyword evidence="2" id="KW-0012">Acyltransferase</keyword>
<keyword evidence="3" id="KW-1185">Reference proteome</keyword>
<reference evidence="2 3" key="1">
    <citation type="submission" date="2024-04" db="EMBL/GenBank/DDBJ databases">
        <title>Methanococcoides sp. LMO-2.</title>
        <authorList>
            <person name="Liang L."/>
        </authorList>
    </citation>
    <scope>NUCLEOTIDE SEQUENCE [LARGE SCALE GENOMIC DNA]</scope>
    <source>
        <strain evidence="2 3">LMO-2</strain>
    </source>
</reference>
<dbReference type="InterPro" id="IPR050276">
    <property type="entry name" value="MshD_Acetyltransferase"/>
</dbReference>
<dbReference type="Pfam" id="PF00583">
    <property type="entry name" value="Acetyltransf_1"/>
    <property type="match status" value="1"/>
</dbReference>
<sequence>MGSDMLVRKEEDNDYLAITEVNDHAFGQENEGRLVVNLRMHADFVPELSLVAEVDGRIVGHILFFPVRIVDDGKEFDTLSLAPMAVLPDFQRQGIGSALIKEGLTVAENLGYRSVVVVGHPEYYPRFGFRPASNWGIRSPFEDVPDDAFMAMELVDGSLDDVRGVVEYPEEFYEV</sequence>